<evidence type="ECO:0000313" key="2">
    <source>
        <dbReference type="Proteomes" id="UP001320209"/>
    </source>
</evidence>
<sequence>MSVRQEFADSVDSLISTLEKVGFDFEKDRIVASYLAGYVCASGAKTLGNPFQFYFEGMPESFDMFSCAFLKLELGKNIRKVYLLLSEKEPLGKSVQNMLHKFLTADRKFKSLYIGIGPSNTMIEDGSKLYLMGPYTFNKNTQR</sequence>
<dbReference type="Proteomes" id="UP001320209">
    <property type="component" value="Chromosome"/>
</dbReference>
<keyword evidence="2" id="KW-1185">Reference proteome</keyword>
<gene>
    <name evidence="1" type="ORF">HYD_6120</name>
</gene>
<protein>
    <submittedName>
        <fullName evidence="1">Uncharacterized protein</fullName>
    </submittedName>
</protein>
<evidence type="ECO:0000313" key="1">
    <source>
        <dbReference type="EMBL" id="BDB96479.1"/>
    </source>
</evidence>
<organism evidence="1 2">
    <name type="scientific">Candidatus Hydrogenosomobacter endosymbioticus</name>
    <dbReference type="NCBI Taxonomy" id="2558174"/>
    <lineage>
        <taxon>Bacteria</taxon>
        <taxon>Pseudomonadati</taxon>
        <taxon>Pseudomonadota</taxon>
        <taxon>Alphaproteobacteria</taxon>
        <taxon>Holosporales</taxon>
        <taxon>Holosporaceae</taxon>
        <taxon>Candidatus Hydrogenosomobacter</taxon>
    </lineage>
</organism>
<name>A0ABN6L3J5_9PROT</name>
<reference evidence="1" key="1">
    <citation type="submission" date="2021-10" db="EMBL/GenBank/DDBJ databases">
        <title>Genome Sequence of The Candidatus Hydrogeosomobacter endosymbioticus, an Intracellular Bacterial Symbiont of the Anaerobic Ciliate GW7.</title>
        <authorList>
            <person name="Shiohama Y."/>
            <person name="Shinzato N."/>
        </authorList>
    </citation>
    <scope>NUCLEOTIDE SEQUENCE [LARGE SCALE GENOMIC DNA]</scope>
    <source>
        <strain evidence="1">200920</strain>
    </source>
</reference>
<accession>A0ABN6L3J5</accession>
<proteinExistence type="predicted"/>
<dbReference type="EMBL" id="AP025225">
    <property type="protein sequence ID" value="BDB96479.1"/>
    <property type="molecule type" value="Genomic_DNA"/>
</dbReference>